<evidence type="ECO:0000313" key="1">
    <source>
        <dbReference type="EMBL" id="MCJ8145578.1"/>
    </source>
</evidence>
<dbReference type="AlphaFoldDB" id="A0A9X1WVW0"/>
<dbReference type="EMBL" id="JAKUML010000002">
    <property type="protein sequence ID" value="MCJ8145578.1"/>
    <property type="molecule type" value="Genomic_DNA"/>
</dbReference>
<reference evidence="1" key="1">
    <citation type="submission" date="2022-02" db="EMBL/GenBank/DDBJ databases">
        <title>Acinetobacter A3.8 sp. nov., isolated from Sediment (Zhairuo Island).</title>
        <authorList>
            <person name="Zheng K."/>
        </authorList>
    </citation>
    <scope>NUCLEOTIDE SEQUENCE</scope>
    <source>
        <strain evidence="1">A3.8</strain>
    </source>
</reference>
<keyword evidence="2" id="KW-1185">Reference proteome</keyword>
<dbReference type="PROSITE" id="PS51257">
    <property type="entry name" value="PROKAR_LIPOPROTEIN"/>
    <property type="match status" value="1"/>
</dbReference>
<dbReference type="PANTHER" id="PTHR38008:SF2">
    <property type="entry name" value="HEMOLYSIN"/>
    <property type="match status" value="1"/>
</dbReference>
<dbReference type="PANTHER" id="PTHR38008">
    <property type="entry name" value="HEMOLYSIN-RELATED"/>
    <property type="match status" value="1"/>
</dbReference>
<name>A0A9X1WVW0_9GAMM</name>
<dbReference type="Pfam" id="PF03891">
    <property type="entry name" value="DUF333"/>
    <property type="match status" value="1"/>
</dbReference>
<evidence type="ECO:0000313" key="2">
    <source>
        <dbReference type="Proteomes" id="UP001139701"/>
    </source>
</evidence>
<sequence length="78" mass="8506">MYKLITATIPFALLAACSTTPQQEKPIGMANPASVYCAEVGGKTIIKKTPEGEAGYCQLPSGEVVDEWDFYRKHLAQK</sequence>
<accession>A0A9X1WVW0</accession>
<dbReference type="RefSeq" id="WP_241570289.1">
    <property type="nucleotide sequence ID" value="NZ_JAKUML010000002.1"/>
</dbReference>
<comment type="caution">
    <text evidence="1">The sequence shown here is derived from an EMBL/GenBank/DDBJ whole genome shotgun (WGS) entry which is preliminary data.</text>
</comment>
<dbReference type="Proteomes" id="UP001139701">
    <property type="component" value="Unassembled WGS sequence"/>
</dbReference>
<proteinExistence type="predicted"/>
<organism evidence="1 2">
    <name type="scientific">Acinetobacter sedimenti</name>
    <dbReference type="NCBI Taxonomy" id="2919922"/>
    <lineage>
        <taxon>Bacteria</taxon>
        <taxon>Pseudomonadati</taxon>
        <taxon>Pseudomonadota</taxon>
        <taxon>Gammaproteobacteria</taxon>
        <taxon>Moraxellales</taxon>
        <taxon>Moraxellaceae</taxon>
        <taxon>Acinetobacter</taxon>
    </lineage>
</organism>
<gene>
    <name evidence="1" type="ORF">MKI79_01405</name>
</gene>
<dbReference type="InterPro" id="IPR005590">
    <property type="entry name" value="DUF333"/>
</dbReference>
<protein>
    <submittedName>
        <fullName evidence="1">DUF333 domain-containing protein</fullName>
    </submittedName>
</protein>